<comment type="caution">
    <text evidence="4">The sequence shown here is derived from an EMBL/GenBank/DDBJ whole genome shotgun (WGS) entry which is preliminary data.</text>
</comment>
<feature type="transmembrane region" description="Helical" evidence="1">
    <location>
        <begin position="326"/>
        <end position="346"/>
    </location>
</feature>
<accession>A0AAV8U471</accession>
<keyword evidence="1" id="KW-1133">Transmembrane helix</keyword>
<dbReference type="EMBL" id="JAIWQS010000001">
    <property type="protein sequence ID" value="KAJ8774112.1"/>
    <property type="molecule type" value="Genomic_DNA"/>
</dbReference>
<keyword evidence="1" id="KW-0812">Transmembrane</keyword>
<dbReference type="InterPro" id="IPR056696">
    <property type="entry name" value="DUF7794"/>
</dbReference>
<proteinExistence type="predicted"/>
<feature type="chain" id="PRO_5043529888" description="DUF7794 domain-containing protein" evidence="2">
    <location>
        <begin position="21"/>
        <end position="363"/>
    </location>
</feature>
<dbReference type="Proteomes" id="UP001159364">
    <property type="component" value="Linkage Group LG01"/>
</dbReference>
<dbReference type="PANTHER" id="PTHR37735">
    <property type="entry name" value="OS08G0567000 PROTEIN"/>
    <property type="match status" value="1"/>
</dbReference>
<feature type="signal peptide" evidence="2">
    <location>
        <begin position="1"/>
        <end position="20"/>
    </location>
</feature>
<gene>
    <name evidence="4" type="ORF">K2173_009543</name>
</gene>
<evidence type="ECO:0000313" key="5">
    <source>
        <dbReference type="Proteomes" id="UP001159364"/>
    </source>
</evidence>
<dbReference type="AlphaFoldDB" id="A0AAV8U471"/>
<name>A0AAV8U471_9ROSI</name>
<keyword evidence="2" id="KW-0732">Signal</keyword>
<evidence type="ECO:0000259" key="3">
    <source>
        <dbReference type="Pfam" id="PF25070"/>
    </source>
</evidence>
<dbReference type="GO" id="GO:0012505">
    <property type="term" value="C:endomembrane system"/>
    <property type="evidence" value="ECO:0007669"/>
    <property type="project" value="TreeGrafter"/>
</dbReference>
<feature type="domain" description="DUF7794" evidence="3">
    <location>
        <begin position="23"/>
        <end position="279"/>
    </location>
</feature>
<reference evidence="4 5" key="1">
    <citation type="submission" date="2021-09" db="EMBL/GenBank/DDBJ databases">
        <title>Genomic insights and catalytic innovation underlie evolution of tropane alkaloids biosynthesis.</title>
        <authorList>
            <person name="Wang Y.-J."/>
            <person name="Tian T."/>
            <person name="Huang J.-P."/>
            <person name="Huang S.-X."/>
        </authorList>
    </citation>
    <scope>NUCLEOTIDE SEQUENCE [LARGE SCALE GENOMIC DNA]</scope>
    <source>
        <strain evidence="4">KIB-2018</strain>
        <tissue evidence="4">Leaf</tissue>
    </source>
</reference>
<evidence type="ECO:0000313" key="4">
    <source>
        <dbReference type="EMBL" id="KAJ8774112.1"/>
    </source>
</evidence>
<keyword evidence="1" id="KW-0472">Membrane</keyword>
<evidence type="ECO:0000256" key="1">
    <source>
        <dbReference type="SAM" id="Phobius"/>
    </source>
</evidence>
<keyword evidence="5" id="KW-1185">Reference proteome</keyword>
<evidence type="ECO:0000256" key="2">
    <source>
        <dbReference type="SAM" id="SignalP"/>
    </source>
</evidence>
<sequence length="363" mass="39896">MDFRFYFLVIVFLLHSVSHAETTGSVFFIDNKDRQYIRNPTTDESHSMSITEVGAAVSVLLGFSPSPTLSATSSSKLNEVLVPNPFDRPRAVFMLEVTGIKDPAQAIFRGAFRSKIVGSDKTNIELPGEEVSVVNLDEGLFDYNDREIDDFASSLGGSYVSNPSQPLKGELSLLLADGTTINLHMSKKADKEFISSLMALRFHSRRAISMHEDWSQSTNRPAELAMGTFTGLKALQDEYGPEAVLQQGLELLVATVSNVIEALQTVHKGQIVGVVFFTERPPLDSEKSFNIMLISSPSARWLAETKSSSNATNATVAEVVLVRKTLAWITGIILIISTLIGVYLLLNMPLTRDTLLYSNVKLD</sequence>
<protein>
    <recommendedName>
        <fullName evidence="3">DUF7794 domain-containing protein</fullName>
    </recommendedName>
</protein>
<organism evidence="4 5">
    <name type="scientific">Erythroxylum novogranatense</name>
    <dbReference type="NCBI Taxonomy" id="1862640"/>
    <lineage>
        <taxon>Eukaryota</taxon>
        <taxon>Viridiplantae</taxon>
        <taxon>Streptophyta</taxon>
        <taxon>Embryophyta</taxon>
        <taxon>Tracheophyta</taxon>
        <taxon>Spermatophyta</taxon>
        <taxon>Magnoliopsida</taxon>
        <taxon>eudicotyledons</taxon>
        <taxon>Gunneridae</taxon>
        <taxon>Pentapetalae</taxon>
        <taxon>rosids</taxon>
        <taxon>fabids</taxon>
        <taxon>Malpighiales</taxon>
        <taxon>Erythroxylaceae</taxon>
        <taxon>Erythroxylum</taxon>
    </lineage>
</organism>
<dbReference type="PANTHER" id="PTHR37735:SF1">
    <property type="entry name" value="OS08G0567000 PROTEIN"/>
    <property type="match status" value="1"/>
</dbReference>
<dbReference type="Pfam" id="PF25070">
    <property type="entry name" value="DUF7794"/>
    <property type="match status" value="1"/>
</dbReference>